<proteinExistence type="inferred from homology"/>
<comment type="caution">
    <text evidence="10">The sequence shown here is derived from an EMBL/GenBank/DDBJ whole genome shotgun (WGS) entry which is preliminary data.</text>
</comment>
<evidence type="ECO:0000256" key="6">
    <source>
        <dbReference type="RuleBase" id="RU362125"/>
    </source>
</evidence>
<dbReference type="GO" id="GO:0003995">
    <property type="term" value="F:acyl-CoA dehydrogenase activity"/>
    <property type="evidence" value="ECO:0007669"/>
    <property type="project" value="TreeGrafter"/>
</dbReference>
<keyword evidence="3 6" id="KW-0285">Flavoprotein</keyword>
<keyword evidence="4 6" id="KW-0274">FAD</keyword>
<reference evidence="11" key="1">
    <citation type="submission" date="2015-07" db="EMBL/GenBank/DDBJ databases">
        <authorList>
            <person name="Ju K.-S."/>
            <person name="Doroghazi J.R."/>
            <person name="Metcalf W.W."/>
        </authorList>
    </citation>
    <scope>NUCLEOTIDE SEQUENCE [LARGE SCALE GENOMIC DNA]</scope>
    <source>
        <strain evidence="11">NRRL ISP-5002</strain>
    </source>
</reference>
<dbReference type="Gene3D" id="2.40.110.10">
    <property type="entry name" value="Butyryl-CoA Dehydrogenase, subunit A, domain 2"/>
    <property type="match status" value="1"/>
</dbReference>
<evidence type="ECO:0000256" key="4">
    <source>
        <dbReference type="ARBA" id="ARBA00022827"/>
    </source>
</evidence>
<dbReference type="InterPro" id="IPR037069">
    <property type="entry name" value="AcylCoA_DH/ox_N_sf"/>
</dbReference>
<organism evidence="10 11">
    <name type="scientific">Streptomyces chattanoogensis</name>
    <dbReference type="NCBI Taxonomy" id="66876"/>
    <lineage>
        <taxon>Bacteria</taxon>
        <taxon>Bacillati</taxon>
        <taxon>Actinomycetota</taxon>
        <taxon>Actinomycetes</taxon>
        <taxon>Kitasatosporales</taxon>
        <taxon>Streptomycetaceae</taxon>
        <taxon>Streptomyces</taxon>
    </lineage>
</organism>
<evidence type="ECO:0000259" key="8">
    <source>
        <dbReference type="Pfam" id="PF02770"/>
    </source>
</evidence>
<dbReference type="CDD" id="cd00567">
    <property type="entry name" value="ACAD"/>
    <property type="match status" value="1"/>
</dbReference>
<dbReference type="SUPFAM" id="SSF56645">
    <property type="entry name" value="Acyl-CoA dehydrogenase NM domain-like"/>
    <property type="match status" value="1"/>
</dbReference>
<dbReference type="SUPFAM" id="SSF47203">
    <property type="entry name" value="Acyl-CoA dehydrogenase C-terminal domain-like"/>
    <property type="match status" value="1"/>
</dbReference>
<sequence>MSARARGRLVRWVPTPLWTGHDDLAALVHDRWGALLARVNADASERYEAGEPLPRWFAKAAADAGLTSFALPRGAGGEGAGPRAWGRVLEEIGYLCEDDAVPYTVSMQAGVVTALLEADRSTADRSEPARQYVCPIVAGTSLAALAYSEDADPFALVTQLRSTRDGYRLTGHKTHVSGAALADVFLTYARDDNGDMVALIVERDDPGVEFGPTASLGHRTNGPRTMTFHHTPVPAARIVTATDGLGHAQRFLNARRLVAACGPLGRARALLERCIHRLATTTRYGRPLCEMPNVQGALGRMYIALQAAQAMLHRAFDRAESGRSDPLFDPVITAAKHFVVEQVRYVADQAVRVLGGHSCYGDPRYGRALRDFTDLVVAAGAQDTLEVLLGTTSVSACHTVTGREAPS</sequence>
<evidence type="ECO:0008006" key="12">
    <source>
        <dbReference type="Google" id="ProtNLM"/>
    </source>
</evidence>
<evidence type="ECO:0000256" key="2">
    <source>
        <dbReference type="ARBA" id="ARBA00009347"/>
    </source>
</evidence>
<dbReference type="PATRIC" id="fig|66876.3.peg.8583"/>
<comment type="similarity">
    <text evidence="2 6">Belongs to the acyl-CoA dehydrogenase family.</text>
</comment>
<dbReference type="PANTHER" id="PTHR43884:SF20">
    <property type="entry name" value="ACYL-COA DEHYDROGENASE FADE28"/>
    <property type="match status" value="1"/>
</dbReference>
<evidence type="ECO:0000259" key="7">
    <source>
        <dbReference type="Pfam" id="PF00441"/>
    </source>
</evidence>
<dbReference type="InterPro" id="IPR036250">
    <property type="entry name" value="AcylCo_DH-like_C"/>
</dbReference>
<evidence type="ECO:0000313" key="10">
    <source>
        <dbReference type="EMBL" id="KPC58450.1"/>
    </source>
</evidence>
<dbReference type="Pfam" id="PF02770">
    <property type="entry name" value="Acyl-CoA_dh_M"/>
    <property type="match status" value="1"/>
</dbReference>
<dbReference type="InterPro" id="IPR013786">
    <property type="entry name" value="AcylCoA_DH/ox_N"/>
</dbReference>
<evidence type="ECO:0000256" key="1">
    <source>
        <dbReference type="ARBA" id="ARBA00001974"/>
    </source>
</evidence>
<dbReference type="EMBL" id="LGKG01000207">
    <property type="protein sequence ID" value="KPC58450.1"/>
    <property type="molecule type" value="Genomic_DNA"/>
</dbReference>
<dbReference type="GO" id="GO:0050660">
    <property type="term" value="F:flavin adenine dinucleotide binding"/>
    <property type="evidence" value="ECO:0007669"/>
    <property type="project" value="InterPro"/>
</dbReference>
<evidence type="ECO:0000313" key="11">
    <source>
        <dbReference type="Proteomes" id="UP000037982"/>
    </source>
</evidence>
<evidence type="ECO:0000256" key="3">
    <source>
        <dbReference type="ARBA" id="ARBA00022630"/>
    </source>
</evidence>
<dbReference type="PANTHER" id="PTHR43884">
    <property type="entry name" value="ACYL-COA DEHYDROGENASE"/>
    <property type="match status" value="1"/>
</dbReference>
<protein>
    <recommendedName>
        <fullName evidence="12">Acyl-CoA dehydrogenase</fullName>
    </recommendedName>
</protein>
<gene>
    <name evidence="10" type="ORF">ADL29_39100</name>
</gene>
<dbReference type="Proteomes" id="UP000037982">
    <property type="component" value="Unassembled WGS sequence"/>
</dbReference>
<feature type="domain" description="Acyl-CoA dehydrogenase/oxidase C-terminal" evidence="7">
    <location>
        <begin position="243"/>
        <end position="382"/>
    </location>
</feature>
<dbReference type="InterPro" id="IPR046373">
    <property type="entry name" value="Acyl-CoA_Oxase/DH_mid-dom_sf"/>
</dbReference>
<feature type="domain" description="Acyl-CoA dehydrogenase/oxidase N-terminal" evidence="9">
    <location>
        <begin position="39"/>
        <end position="113"/>
    </location>
</feature>
<evidence type="ECO:0000259" key="9">
    <source>
        <dbReference type="Pfam" id="PF02771"/>
    </source>
</evidence>
<dbReference type="Pfam" id="PF02771">
    <property type="entry name" value="Acyl-CoA_dh_N"/>
    <property type="match status" value="1"/>
</dbReference>
<feature type="domain" description="Acyl-CoA oxidase/dehydrogenase middle" evidence="8">
    <location>
        <begin position="152"/>
        <end position="228"/>
    </location>
</feature>
<dbReference type="Pfam" id="PF00441">
    <property type="entry name" value="Acyl-CoA_dh_1"/>
    <property type="match status" value="1"/>
</dbReference>
<comment type="cofactor">
    <cofactor evidence="1 6">
        <name>FAD</name>
        <dbReference type="ChEBI" id="CHEBI:57692"/>
    </cofactor>
</comment>
<dbReference type="PIRSF" id="PIRSF016578">
    <property type="entry name" value="HsaA"/>
    <property type="match status" value="1"/>
</dbReference>
<evidence type="ECO:0000256" key="5">
    <source>
        <dbReference type="ARBA" id="ARBA00023002"/>
    </source>
</evidence>
<name>A0A0N0GUX4_9ACTN</name>
<dbReference type="AlphaFoldDB" id="A0A0N0GUX4"/>
<dbReference type="InterPro" id="IPR006091">
    <property type="entry name" value="Acyl-CoA_Oxase/DH_mid-dom"/>
</dbReference>
<dbReference type="Gene3D" id="1.10.540.10">
    <property type="entry name" value="Acyl-CoA dehydrogenase/oxidase, N-terminal domain"/>
    <property type="match status" value="1"/>
</dbReference>
<accession>A0A0N0GUX4</accession>
<keyword evidence="5 6" id="KW-0560">Oxidoreductase</keyword>
<dbReference type="InterPro" id="IPR009100">
    <property type="entry name" value="AcylCoA_DH/oxidase_NM_dom_sf"/>
</dbReference>
<dbReference type="Gene3D" id="1.20.140.10">
    <property type="entry name" value="Butyryl-CoA Dehydrogenase, subunit A, domain 3"/>
    <property type="match status" value="1"/>
</dbReference>
<dbReference type="InterPro" id="IPR009075">
    <property type="entry name" value="AcylCo_DH/oxidase_C"/>
</dbReference>
<keyword evidence="11" id="KW-1185">Reference proteome</keyword>